<dbReference type="PIRSF" id="PIRSF028846">
    <property type="entry name" value="UCP028846"/>
    <property type="match status" value="1"/>
</dbReference>
<dbReference type="Proteomes" id="UP000003157">
    <property type="component" value="Unassembled WGS sequence"/>
</dbReference>
<dbReference type="PANTHER" id="PTHR31047">
    <property type="entry name" value="MEIOTICALLY UP-REGULATED GENE 157 PROTEIN"/>
    <property type="match status" value="1"/>
</dbReference>
<proteinExistence type="predicted"/>
<dbReference type="GeneID" id="78230094"/>
<gene>
    <name evidence="1" type="ORF">HMPREF9488_02150</name>
</gene>
<dbReference type="InterPro" id="IPR008928">
    <property type="entry name" value="6-hairpin_glycosidase_sf"/>
</dbReference>
<protein>
    <recommendedName>
        <fullName evidence="3">Metal-independent alpha-mannosidase</fullName>
    </recommendedName>
</protein>
<evidence type="ECO:0008006" key="3">
    <source>
        <dbReference type="Google" id="ProtNLM"/>
    </source>
</evidence>
<evidence type="ECO:0000313" key="2">
    <source>
        <dbReference type="Proteomes" id="UP000003157"/>
    </source>
</evidence>
<dbReference type="Pfam" id="PF06824">
    <property type="entry name" value="Glyco_hydro_125"/>
    <property type="match status" value="1"/>
</dbReference>
<sequence length="422" mass="49825">MKIEDLFKQADTILEDEKLREMFKKCFLSTLETSVKVKGDKTYIITGDINAMWLRDSSCQVNHYLKFIKDDLKLQKLIKGLIKAQVDYILLDPYANAFLSEPDVEREYHDTTIMKPYVWERKYELDSLCYPVKLTYQYYQETKDQSLFDEKYLHFIHTILNIIELEQKHSENSTYTFERDIAKTWDLRKTETLQNHGHGFDTRYTGMTWSAFRPSDDACTFNYNIPGNMFCSVILNYLREIVRDIYKDSYLEERIVDLKFQIDYGIELFGIVHHPQYGKMYAYETDGYGNHVLMDDANVPSLLSVPYLGFTDYQDEVYQNTRQFVLSHENPYYYEGTRAKGIGSPHTWPQYIWPIALSMQGLTSQNENEMKELIDMIMNNTGGTGVCHESFDVNDDSKYTRPWFCWANSLFAELVLKAYFKM</sequence>
<keyword evidence="2" id="KW-1185">Reference proteome</keyword>
<dbReference type="STRING" id="100884.GCA_000269565_02260"/>
<dbReference type="EMBL" id="ADKX01000035">
    <property type="protein sequence ID" value="EFW04579.1"/>
    <property type="molecule type" value="Genomic_DNA"/>
</dbReference>
<dbReference type="Gene3D" id="1.50.10.10">
    <property type="match status" value="1"/>
</dbReference>
<accession>E7GBK9</accession>
<organism evidence="1 2">
    <name type="scientific">Coprobacillus cateniformis</name>
    <dbReference type="NCBI Taxonomy" id="100884"/>
    <lineage>
        <taxon>Bacteria</taxon>
        <taxon>Bacillati</taxon>
        <taxon>Bacillota</taxon>
        <taxon>Erysipelotrichia</taxon>
        <taxon>Erysipelotrichales</taxon>
        <taxon>Coprobacillaceae</taxon>
        <taxon>Coprobacillus</taxon>
    </lineage>
</organism>
<dbReference type="PANTHER" id="PTHR31047:SF0">
    <property type="entry name" value="MEIOTICALLY UP-REGULATED GENE 157 PROTEIN"/>
    <property type="match status" value="1"/>
</dbReference>
<dbReference type="AlphaFoldDB" id="E7GBK9"/>
<dbReference type="InterPro" id="IPR008313">
    <property type="entry name" value="GH125"/>
</dbReference>
<comment type="caution">
    <text evidence="1">The sequence shown here is derived from an EMBL/GenBank/DDBJ whole genome shotgun (WGS) entry which is preliminary data.</text>
</comment>
<dbReference type="RefSeq" id="WP_008789250.1">
    <property type="nucleotide sequence ID" value="NZ_AKCB01000001.1"/>
</dbReference>
<reference evidence="1 2" key="1">
    <citation type="submission" date="2010-12" db="EMBL/GenBank/DDBJ databases">
        <title>The Genome Sequence of Coprobacillus sp. strain 29_1.</title>
        <authorList>
            <consortium name="The Broad Institute Genome Sequencing Platform"/>
            <person name="Earl A."/>
            <person name="Ward D."/>
            <person name="Feldgarden M."/>
            <person name="Gevers D."/>
            <person name="Daigneault M."/>
            <person name="Sibley C.D."/>
            <person name="White A."/>
            <person name="Strauss J."/>
            <person name="Allen-Vercoe E."/>
            <person name="Young S.K."/>
            <person name="Zeng Q."/>
            <person name="Gargeya S."/>
            <person name="Fitzgerald M."/>
            <person name="Haas B."/>
            <person name="Abouelleil A."/>
            <person name="Alvarado L."/>
            <person name="Arachchi H.M."/>
            <person name="Berlin A."/>
            <person name="Brown A."/>
            <person name="Chapman S.B."/>
            <person name="Chen Z."/>
            <person name="Dunbar C."/>
            <person name="Freedman E."/>
            <person name="Gearin G."/>
            <person name="Gellesch M."/>
            <person name="Goldberg J."/>
            <person name="Griggs A."/>
            <person name="Gujja S."/>
            <person name="Heilman E."/>
            <person name="Heiman D."/>
            <person name="Howarth C."/>
            <person name="Larson L."/>
            <person name="Lui A."/>
            <person name="MacDonald P.J.P."/>
            <person name="Mehta T."/>
            <person name="Montmayeur A."/>
            <person name="Murphy C."/>
            <person name="Neiman D."/>
            <person name="Pearson M."/>
            <person name="Priest M."/>
            <person name="Roberts A."/>
            <person name="Saif S."/>
            <person name="Shea T."/>
            <person name="Shenoy N."/>
            <person name="Sisk P."/>
            <person name="Stolte C."/>
            <person name="Sykes S."/>
            <person name="White J."/>
            <person name="Yandava C."/>
            <person name="Nusbaum C."/>
            <person name="Birren B."/>
        </authorList>
    </citation>
    <scope>NUCLEOTIDE SEQUENCE [LARGE SCALE GENOMIC DNA]</scope>
    <source>
        <strain evidence="1 2">29_1</strain>
    </source>
</reference>
<evidence type="ECO:0000313" key="1">
    <source>
        <dbReference type="EMBL" id="EFW04579.1"/>
    </source>
</evidence>
<dbReference type="HOGENOM" id="CLU_023537_0_0_9"/>
<dbReference type="SUPFAM" id="SSF48208">
    <property type="entry name" value="Six-hairpin glycosidases"/>
    <property type="match status" value="1"/>
</dbReference>
<dbReference type="eggNOG" id="COG3538">
    <property type="taxonomic scope" value="Bacteria"/>
</dbReference>
<dbReference type="GO" id="GO:0005975">
    <property type="term" value="P:carbohydrate metabolic process"/>
    <property type="evidence" value="ECO:0007669"/>
    <property type="project" value="InterPro"/>
</dbReference>
<dbReference type="InterPro" id="IPR012341">
    <property type="entry name" value="6hp_glycosidase-like_sf"/>
</dbReference>
<dbReference type="OrthoDB" id="181472at2"/>
<dbReference type="SMART" id="SM01149">
    <property type="entry name" value="DUF1237"/>
    <property type="match status" value="1"/>
</dbReference>
<name>E7GBK9_9FIRM</name>